<dbReference type="GO" id="GO:0042393">
    <property type="term" value="F:histone binding"/>
    <property type="evidence" value="ECO:0007669"/>
    <property type="project" value="UniProtKB-UniRule"/>
</dbReference>
<protein>
    <recommendedName>
        <fullName evidence="5">PHD finger protein ALFIN-LIKE</fullName>
    </recommendedName>
</protein>
<dbReference type="GO" id="GO:0006325">
    <property type="term" value="P:chromatin organization"/>
    <property type="evidence" value="ECO:0007669"/>
    <property type="project" value="UniProtKB-UniRule"/>
</dbReference>
<keyword evidence="3 5" id="KW-0862">Zinc</keyword>
<evidence type="ECO:0000256" key="2">
    <source>
        <dbReference type="ARBA" id="ARBA00022771"/>
    </source>
</evidence>
<dbReference type="InterPro" id="IPR001965">
    <property type="entry name" value="Znf_PHD"/>
</dbReference>
<dbReference type="Proteomes" id="UP000807115">
    <property type="component" value="Chromosome 9"/>
</dbReference>
<name>A0A921Q996_SORBI</name>
<keyword evidence="2 4" id="KW-0863">Zinc-finger</keyword>
<dbReference type="GO" id="GO:0005634">
    <property type="term" value="C:nucleus"/>
    <property type="evidence" value="ECO:0007669"/>
    <property type="project" value="UniProtKB-SubCell"/>
</dbReference>
<keyword evidence="5" id="KW-0539">Nucleus</keyword>
<comment type="function">
    <text evidence="5">Histone-binding component that specifically recognizes H3 tails trimethylated on 'Lys-4' (H3K4me3), which mark transcription start sites of virtually all active genes.</text>
</comment>
<dbReference type="EMBL" id="CM027688">
    <property type="protein sequence ID" value="KAG0517814.1"/>
    <property type="molecule type" value="Genomic_DNA"/>
</dbReference>
<proteinExistence type="inferred from homology"/>
<dbReference type="GO" id="GO:0008270">
    <property type="term" value="F:zinc ion binding"/>
    <property type="evidence" value="ECO:0007669"/>
    <property type="project" value="UniProtKB-KW"/>
</dbReference>
<evidence type="ECO:0000256" key="5">
    <source>
        <dbReference type="RuleBase" id="RU369089"/>
    </source>
</evidence>
<comment type="subcellular location">
    <subcellularLocation>
        <location evidence="5">Nucleus</location>
    </subcellularLocation>
</comment>
<sequence length="84" mass="9829">MEEQRSSGPTKANEVLEEEDDVINDDNDYCASCNSRYKANAFWICCDECGKWYHEKCVNITSSEAEHKERYECPDCYNERVGWS</sequence>
<dbReference type="PROSITE" id="PS50016">
    <property type="entry name" value="ZF_PHD_2"/>
    <property type="match status" value="1"/>
</dbReference>
<reference evidence="7" key="1">
    <citation type="journal article" date="2019" name="BMC Genomics">
        <title>A new reference genome for Sorghum bicolor reveals high levels of sequence similarity between sweet and grain genotypes: implications for the genetics of sugar metabolism.</title>
        <authorList>
            <person name="Cooper E.A."/>
            <person name="Brenton Z.W."/>
            <person name="Flinn B.S."/>
            <person name="Jenkins J."/>
            <person name="Shu S."/>
            <person name="Flowers D."/>
            <person name="Luo F."/>
            <person name="Wang Y."/>
            <person name="Xia P."/>
            <person name="Barry K."/>
            <person name="Daum C."/>
            <person name="Lipzen A."/>
            <person name="Yoshinaga Y."/>
            <person name="Schmutz J."/>
            <person name="Saski C."/>
            <person name="Vermerris W."/>
            <person name="Kresovich S."/>
        </authorList>
    </citation>
    <scope>NUCLEOTIDE SEQUENCE</scope>
</reference>
<dbReference type="PROSITE" id="PS01359">
    <property type="entry name" value="ZF_PHD_1"/>
    <property type="match status" value="1"/>
</dbReference>
<comment type="similarity">
    <text evidence="5">Belongs to the Alfin family.</text>
</comment>
<reference evidence="7" key="2">
    <citation type="submission" date="2020-10" db="EMBL/GenBank/DDBJ databases">
        <authorList>
            <person name="Cooper E.A."/>
            <person name="Brenton Z.W."/>
            <person name="Flinn B.S."/>
            <person name="Jenkins J."/>
            <person name="Shu S."/>
            <person name="Flowers D."/>
            <person name="Luo F."/>
            <person name="Wang Y."/>
            <person name="Xia P."/>
            <person name="Barry K."/>
            <person name="Daum C."/>
            <person name="Lipzen A."/>
            <person name="Yoshinaga Y."/>
            <person name="Schmutz J."/>
            <person name="Saski C."/>
            <person name="Vermerris W."/>
            <person name="Kresovich S."/>
        </authorList>
    </citation>
    <scope>NUCLEOTIDE SEQUENCE</scope>
</reference>
<evidence type="ECO:0000256" key="1">
    <source>
        <dbReference type="ARBA" id="ARBA00022723"/>
    </source>
</evidence>
<evidence type="ECO:0000313" key="7">
    <source>
        <dbReference type="EMBL" id="KAG0517814.1"/>
    </source>
</evidence>
<dbReference type="Pfam" id="PF00628">
    <property type="entry name" value="PHD"/>
    <property type="match status" value="1"/>
</dbReference>
<feature type="domain" description="PHD-type" evidence="6">
    <location>
        <begin position="27"/>
        <end position="79"/>
    </location>
</feature>
<dbReference type="InterPro" id="IPR019787">
    <property type="entry name" value="Znf_PHD-finger"/>
</dbReference>
<dbReference type="InterPro" id="IPR011011">
    <property type="entry name" value="Znf_FYVE_PHD"/>
</dbReference>
<gene>
    <name evidence="7" type="ORF">BDA96_09G121800</name>
</gene>
<dbReference type="InterPro" id="IPR019786">
    <property type="entry name" value="Zinc_finger_PHD-type_CS"/>
</dbReference>
<evidence type="ECO:0000256" key="3">
    <source>
        <dbReference type="ARBA" id="ARBA00022833"/>
    </source>
</evidence>
<keyword evidence="5" id="KW-0805">Transcription regulation</keyword>
<evidence type="ECO:0000259" key="6">
    <source>
        <dbReference type="PROSITE" id="PS50016"/>
    </source>
</evidence>
<dbReference type="GO" id="GO:0006355">
    <property type="term" value="P:regulation of DNA-templated transcription"/>
    <property type="evidence" value="ECO:0007669"/>
    <property type="project" value="UniProtKB-UniRule"/>
</dbReference>
<dbReference type="AlphaFoldDB" id="A0A921Q996"/>
<keyword evidence="5" id="KW-0804">Transcription</keyword>
<organism evidence="7 8">
    <name type="scientific">Sorghum bicolor</name>
    <name type="common">Sorghum</name>
    <name type="synonym">Sorghum vulgare</name>
    <dbReference type="NCBI Taxonomy" id="4558"/>
    <lineage>
        <taxon>Eukaryota</taxon>
        <taxon>Viridiplantae</taxon>
        <taxon>Streptophyta</taxon>
        <taxon>Embryophyta</taxon>
        <taxon>Tracheophyta</taxon>
        <taxon>Spermatophyta</taxon>
        <taxon>Magnoliopsida</taxon>
        <taxon>Liliopsida</taxon>
        <taxon>Poales</taxon>
        <taxon>Poaceae</taxon>
        <taxon>PACMAD clade</taxon>
        <taxon>Panicoideae</taxon>
        <taxon>Andropogonodae</taxon>
        <taxon>Andropogoneae</taxon>
        <taxon>Sorghinae</taxon>
        <taxon>Sorghum</taxon>
    </lineage>
</organism>
<comment type="caution">
    <text evidence="7">The sequence shown here is derived from an EMBL/GenBank/DDBJ whole genome shotgun (WGS) entry which is preliminary data.</text>
</comment>
<dbReference type="PANTHER" id="PTHR12321">
    <property type="entry name" value="CPG BINDING PROTEIN"/>
    <property type="match status" value="1"/>
</dbReference>
<keyword evidence="5" id="KW-0156">Chromatin regulator</keyword>
<comment type="domain">
    <text evidence="5">The PHD-type zinc finger mediates the binding to H3K4me3.</text>
</comment>
<dbReference type="InterPro" id="IPR045104">
    <property type="entry name" value="Alfin"/>
</dbReference>
<dbReference type="SUPFAM" id="SSF57903">
    <property type="entry name" value="FYVE/PHD zinc finger"/>
    <property type="match status" value="1"/>
</dbReference>
<dbReference type="PANTHER" id="PTHR12321:SF116">
    <property type="entry name" value="PHD FINGER PROTEIN ALFIN-LIKE 3"/>
    <property type="match status" value="1"/>
</dbReference>
<dbReference type="SMART" id="SM00249">
    <property type="entry name" value="PHD"/>
    <property type="match status" value="1"/>
</dbReference>
<accession>A0A921Q996</accession>
<dbReference type="InterPro" id="IPR013083">
    <property type="entry name" value="Znf_RING/FYVE/PHD"/>
</dbReference>
<comment type="subunit">
    <text evidence="5">Interacts with H3K4me3 and to a lesser extent with H3K4me2.</text>
</comment>
<dbReference type="Gene3D" id="3.30.40.10">
    <property type="entry name" value="Zinc/RING finger domain, C3HC4 (zinc finger)"/>
    <property type="match status" value="1"/>
</dbReference>
<evidence type="ECO:0000256" key="4">
    <source>
        <dbReference type="PROSITE-ProRule" id="PRU00146"/>
    </source>
</evidence>
<evidence type="ECO:0000313" key="8">
    <source>
        <dbReference type="Proteomes" id="UP000807115"/>
    </source>
</evidence>
<keyword evidence="1 5" id="KW-0479">Metal-binding</keyword>